<dbReference type="AlphaFoldDB" id="A0A0A0BP23"/>
<dbReference type="OrthoDB" id="4863781at2"/>
<evidence type="ECO:0000256" key="1">
    <source>
        <dbReference type="ARBA" id="ARBA00004651"/>
    </source>
</evidence>
<reference evidence="7 8" key="2">
    <citation type="journal article" date="2015" name="Stand. Genomic Sci.">
        <title>Draft genome sequence of Cellulomonas carbonis T26(T) and comparative analysis of six Cellulomonas genomes.</title>
        <authorList>
            <person name="Zhuang W."/>
            <person name="Zhang S."/>
            <person name="Xia X."/>
            <person name="Wang G."/>
        </authorList>
    </citation>
    <scope>NUCLEOTIDE SEQUENCE [LARGE SCALE GENOMIC DNA]</scope>
    <source>
        <strain evidence="7 8">T26</strain>
    </source>
</reference>
<evidence type="ECO:0000256" key="4">
    <source>
        <dbReference type="ARBA" id="ARBA00022989"/>
    </source>
</evidence>
<feature type="transmembrane region" description="Helical" evidence="6">
    <location>
        <begin position="228"/>
        <end position="246"/>
    </location>
</feature>
<feature type="transmembrane region" description="Helical" evidence="6">
    <location>
        <begin position="160"/>
        <end position="179"/>
    </location>
</feature>
<proteinExistence type="predicted"/>
<comment type="caution">
    <text evidence="7">The sequence shown here is derived from an EMBL/GenBank/DDBJ whole genome shotgun (WGS) entry which is preliminary data.</text>
</comment>
<keyword evidence="4 6" id="KW-1133">Transmembrane helix</keyword>
<feature type="transmembrane region" description="Helical" evidence="6">
    <location>
        <begin position="299"/>
        <end position="319"/>
    </location>
</feature>
<feature type="transmembrane region" description="Helical" evidence="6">
    <location>
        <begin position="331"/>
        <end position="352"/>
    </location>
</feature>
<evidence type="ECO:0000313" key="8">
    <source>
        <dbReference type="Proteomes" id="UP000029839"/>
    </source>
</evidence>
<protein>
    <recommendedName>
        <fullName evidence="9">Polysaccharide biosynthesis protein</fullName>
    </recommendedName>
</protein>
<accession>A0A0A0BP23</accession>
<evidence type="ECO:0000256" key="6">
    <source>
        <dbReference type="SAM" id="Phobius"/>
    </source>
</evidence>
<feature type="transmembrane region" description="Helical" evidence="6">
    <location>
        <begin position="185"/>
        <end position="207"/>
    </location>
</feature>
<feature type="transmembrane region" description="Helical" evidence="6">
    <location>
        <begin position="54"/>
        <end position="76"/>
    </location>
</feature>
<comment type="subcellular location">
    <subcellularLocation>
        <location evidence="1">Cell membrane</location>
        <topology evidence="1">Multi-pass membrane protein</topology>
    </subcellularLocation>
</comment>
<feature type="transmembrane region" description="Helical" evidence="6">
    <location>
        <begin position="23"/>
        <end position="42"/>
    </location>
</feature>
<gene>
    <name evidence="7" type="ORF">N868_06070</name>
</gene>
<feature type="transmembrane region" description="Helical" evidence="6">
    <location>
        <begin position="449"/>
        <end position="467"/>
    </location>
</feature>
<feature type="transmembrane region" description="Helical" evidence="6">
    <location>
        <begin position="423"/>
        <end position="443"/>
    </location>
</feature>
<organism evidence="7 8">
    <name type="scientific">Cellulomonas carbonis T26</name>
    <dbReference type="NCBI Taxonomy" id="947969"/>
    <lineage>
        <taxon>Bacteria</taxon>
        <taxon>Bacillati</taxon>
        <taxon>Actinomycetota</taxon>
        <taxon>Actinomycetes</taxon>
        <taxon>Micrococcales</taxon>
        <taxon>Cellulomonadaceae</taxon>
        <taxon>Cellulomonas</taxon>
    </lineage>
</organism>
<dbReference type="EMBL" id="AXCY01000152">
    <property type="protein sequence ID" value="KGM08824.1"/>
    <property type="molecule type" value="Genomic_DNA"/>
</dbReference>
<evidence type="ECO:0000256" key="3">
    <source>
        <dbReference type="ARBA" id="ARBA00022692"/>
    </source>
</evidence>
<dbReference type="PANTHER" id="PTHR30250:SF11">
    <property type="entry name" value="O-ANTIGEN TRANSPORTER-RELATED"/>
    <property type="match status" value="1"/>
</dbReference>
<evidence type="ECO:0000256" key="2">
    <source>
        <dbReference type="ARBA" id="ARBA00022475"/>
    </source>
</evidence>
<feature type="transmembrane region" description="Helical" evidence="6">
    <location>
        <begin position="128"/>
        <end position="148"/>
    </location>
</feature>
<keyword evidence="8" id="KW-1185">Reference proteome</keyword>
<evidence type="ECO:0008006" key="9">
    <source>
        <dbReference type="Google" id="ProtNLM"/>
    </source>
</evidence>
<dbReference type="PANTHER" id="PTHR30250">
    <property type="entry name" value="PST FAMILY PREDICTED COLANIC ACID TRANSPORTER"/>
    <property type="match status" value="1"/>
</dbReference>
<keyword evidence="2" id="KW-1003">Cell membrane</keyword>
<feature type="transmembrane region" description="Helical" evidence="6">
    <location>
        <begin position="258"/>
        <end position="278"/>
    </location>
</feature>
<feature type="transmembrane region" description="Helical" evidence="6">
    <location>
        <begin position="97"/>
        <end position="116"/>
    </location>
</feature>
<dbReference type="GO" id="GO:0005886">
    <property type="term" value="C:plasma membrane"/>
    <property type="evidence" value="ECO:0007669"/>
    <property type="project" value="UniProtKB-SubCell"/>
</dbReference>
<feature type="transmembrane region" description="Helical" evidence="6">
    <location>
        <begin position="393"/>
        <end position="411"/>
    </location>
</feature>
<evidence type="ECO:0000313" key="7">
    <source>
        <dbReference type="EMBL" id="KGM08824.1"/>
    </source>
</evidence>
<evidence type="ECO:0000256" key="5">
    <source>
        <dbReference type="ARBA" id="ARBA00023136"/>
    </source>
</evidence>
<name>A0A0A0BP23_9CELL</name>
<reference evidence="7 8" key="1">
    <citation type="submission" date="2013-08" db="EMBL/GenBank/DDBJ databases">
        <title>Genome sequencing of Cellulomonas carbonis T26.</title>
        <authorList>
            <person name="Chen F."/>
            <person name="Li Y."/>
            <person name="Wang G."/>
        </authorList>
    </citation>
    <scope>NUCLEOTIDE SEQUENCE [LARGE SCALE GENOMIC DNA]</scope>
    <source>
        <strain evidence="7 8">T26</strain>
    </source>
</reference>
<dbReference type="RefSeq" id="WP_043609967.1">
    <property type="nucleotide sequence ID" value="NZ_AXCY01000152.1"/>
</dbReference>
<sequence>MTDGPVEAPAASASRTVLGRGSLYTLATAAPALAAVAVVPAVTRALPVAEYDLVAVATVVVQVTYILLGLGMGAAITRQHLLDAAGATGSRVLVLQGAGLAGVLGAVATATSGWWSPLVLGRPASTELVLALAASLGGAWMVLAQAYLRGEDRVRPFVGLAALAGLVGPALGLVGVLAVERSATAYLVGLAAGYVAAGLTGLGLVVASGPAQGRRGGLRAALRIGLPTVPHQVSLYLALAGLVVIADRLLGEGGRANVALTFGAGATVVTAGLNNAWAPLVYRTPPAERGRVLTETTRSVGLVTVTLSGGLALLAPWVLAVAAPARYATDGLVPALALAAAAAVPSVVYLASGHLVFAEGRTHGLAVTTPLAVAGGLAVAAAAASSWGVTATGAGYLGAYLLLATGTTALQRRVAGHAWWPPGMPLVLALWVLTTLGGVLLPTDGSGAAWRWGGAVVLVVVAAAALSGRRPPWGRRRGAAHPAG</sequence>
<keyword evidence="3 6" id="KW-0812">Transmembrane</keyword>
<feature type="transmembrane region" description="Helical" evidence="6">
    <location>
        <begin position="364"/>
        <end position="387"/>
    </location>
</feature>
<dbReference type="InterPro" id="IPR050833">
    <property type="entry name" value="Poly_Biosynth_Transport"/>
</dbReference>
<keyword evidence="5 6" id="KW-0472">Membrane</keyword>
<dbReference type="Proteomes" id="UP000029839">
    <property type="component" value="Unassembled WGS sequence"/>
</dbReference>